<protein>
    <recommendedName>
        <fullName evidence="2">Kazal-like domain-containing protein</fullName>
    </recommendedName>
</protein>
<feature type="signal peptide" evidence="1">
    <location>
        <begin position="1"/>
        <end position="18"/>
    </location>
</feature>
<evidence type="ECO:0000259" key="2">
    <source>
        <dbReference type="PROSITE" id="PS51465"/>
    </source>
</evidence>
<sequence length="84" mass="8898">MIKTIMLCVAAVILVACAASERSVPDAAGRCAEPRPEICTREYRPVCGVQTNSLAKTYGNACTACADGQVIYYLEGACKGRAPR</sequence>
<evidence type="ECO:0000256" key="1">
    <source>
        <dbReference type="SAM" id="SignalP"/>
    </source>
</evidence>
<name>A0A9J6RLW8_9GAMM</name>
<dbReference type="PROSITE" id="PS51465">
    <property type="entry name" value="KAZAL_2"/>
    <property type="match status" value="1"/>
</dbReference>
<keyword evidence="4" id="KW-1185">Reference proteome</keyword>
<dbReference type="Pfam" id="PF00050">
    <property type="entry name" value="Kazal_1"/>
    <property type="match status" value="1"/>
</dbReference>
<dbReference type="AlphaFoldDB" id="A0A9J6RLW8"/>
<feature type="domain" description="Kazal-like" evidence="2">
    <location>
        <begin position="25"/>
        <end position="80"/>
    </location>
</feature>
<dbReference type="RefSeq" id="WP_258331653.1">
    <property type="nucleotide sequence ID" value="NZ_JAPTGG010000007.1"/>
</dbReference>
<dbReference type="EMBL" id="JAPTGG010000007">
    <property type="protein sequence ID" value="MCZ0865507.1"/>
    <property type="molecule type" value="Genomic_DNA"/>
</dbReference>
<comment type="caution">
    <text evidence="3">The sequence shown here is derived from an EMBL/GenBank/DDBJ whole genome shotgun (WGS) entry which is preliminary data.</text>
</comment>
<dbReference type="InterPro" id="IPR002350">
    <property type="entry name" value="Kazal_dom"/>
</dbReference>
<evidence type="ECO:0000313" key="3">
    <source>
        <dbReference type="EMBL" id="MCZ0865507.1"/>
    </source>
</evidence>
<dbReference type="Gene3D" id="3.30.60.30">
    <property type="match status" value="1"/>
</dbReference>
<proteinExistence type="predicted"/>
<evidence type="ECO:0000313" key="4">
    <source>
        <dbReference type="Proteomes" id="UP001069090"/>
    </source>
</evidence>
<dbReference type="Proteomes" id="UP001069090">
    <property type="component" value="Unassembled WGS sequence"/>
</dbReference>
<feature type="chain" id="PRO_5039939197" description="Kazal-like domain-containing protein" evidence="1">
    <location>
        <begin position="19"/>
        <end position="84"/>
    </location>
</feature>
<gene>
    <name evidence="3" type="ORF">O0V09_09865</name>
</gene>
<dbReference type="SUPFAM" id="SSF100895">
    <property type="entry name" value="Kazal-type serine protease inhibitors"/>
    <property type="match status" value="1"/>
</dbReference>
<dbReference type="InterPro" id="IPR036058">
    <property type="entry name" value="Kazal_dom_sf"/>
</dbReference>
<dbReference type="PROSITE" id="PS51257">
    <property type="entry name" value="PROKAR_LIPOPROTEIN"/>
    <property type="match status" value="1"/>
</dbReference>
<keyword evidence="1" id="KW-0732">Signal</keyword>
<organism evidence="3 4">
    <name type="scientific">Dasania phycosphaerae</name>
    <dbReference type="NCBI Taxonomy" id="2950436"/>
    <lineage>
        <taxon>Bacteria</taxon>
        <taxon>Pseudomonadati</taxon>
        <taxon>Pseudomonadota</taxon>
        <taxon>Gammaproteobacteria</taxon>
        <taxon>Cellvibrionales</taxon>
        <taxon>Spongiibacteraceae</taxon>
        <taxon>Dasania</taxon>
    </lineage>
</organism>
<reference evidence="3 4" key="1">
    <citation type="submission" date="2022-12" db="EMBL/GenBank/DDBJ databases">
        <title>Dasania phycosphaerae sp. nov., isolated from particulate material of the south coast of Korea.</title>
        <authorList>
            <person name="Jiang Y."/>
        </authorList>
    </citation>
    <scope>NUCLEOTIDE SEQUENCE [LARGE SCALE GENOMIC DNA]</scope>
    <source>
        <strain evidence="3 4">GY-19</strain>
    </source>
</reference>
<accession>A0A9J6RLW8</accession>